<dbReference type="InterPro" id="IPR013325">
    <property type="entry name" value="RNA_pol_sigma_r2"/>
</dbReference>
<dbReference type="RefSeq" id="WP_379042639.1">
    <property type="nucleotide sequence ID" value="NZ_JBHSKW010000026.1"/>
</dbReference>
<evidence type="ECO:0000313" key="8">
    <source>
        <dbReference type="Proteomes" id="UP001597546"/>
    </source>
</evidence>
<evidence type="ECO:0000256" key="4">
    <source>
        <dbReference type="ARBA" id="ARBA00023163"/>
    </source>
</evidence>
<protein>
    <submittedName>
        <fullName evidence="7">RNA polymerase sigma-70 factor</fullName>
    </submittedName>
</protein>
<feature type="domain" description="RNA polymerase sigma factor 70 region 4 type 2" evidence="6">
    <location>
        <begin position="116"/>
        <end position="160"/>
    </location>
</feature>
<reference evidence="8" key="1">
    <citation type="journal article" date="2019" name="Int. J. Syst. Evol. Microbiol.">
        <title>The Global Catalogue of Microorganisms (GCM) 10K type strain sequencing project: providing services to taxonomists for standard genome sequencing and annotation.</title>
        <authorList>
            <consortium name="The Broad Institute Genomics Platform"/>
            <consortium name="The Broad Institute Genome Sequencing Center for Infectious Disease"/>
            <person name="Wu L."/>
            <person name="Ma J."/>
        </authorList>
    </citation>
    <scope>NUCLEOTIDE SEQUENCE [LARGE SCALE GENOMIC DNA]</scope>
    <source>
        <strain evidence="8">KCTC 42456</strain>
    </source>
</reference>
<organism evidence="7 8">
    <name type="scientific">Pedobacter alpinus</name>
    <dbReference type="NCBI Taxonomy" id="1590643"/>
    <lineage>
        <taxon>Bacteria</taxon>
        <taxon>Pseudomonadati</taxon>
        <taxon>Bacteroidota</taxon>
        <taxon>Sphingobacteriia</taxon>
        <taxon>Sphingobacteriales</taxon>
        <taxon>Sphingobacteriaceae</taxon>
        <taxon>Pedobacter</taxon>
    </lineage>
</organism>
<dbReference type="SUPFAM" id="SSF88946">
    <property type="entry name" value="Sigma2 domain of RNA polymerase sigma factors"/>
    <property type="match status" value="1"/>
</dbReference>
<dbReference type="Gene3D" id="1.10.1740.10">
    <property type="match status" value="1"/>
</dbReference>
<dbReference type="EMBL" id="JBHULV010000021">
    <property type="protein sequence ID" value="MFD2731320.1"/>
    <property type="molecule type" value="Genomic_DNA"/>
</dbReference>
<evidence type="ECO:0000313" key="7">
    <source>
        <dbReference type="EMBL" id="MFD2731320.1"/>
    </source>
</evidence>
<keyword evidence="4" id="KW-0804">Transcription</keyword>
<keyword evidence="3" id="KW-0731">Sigma factor</keyword>
<dbReference type="Pfam" id="PF04542">
    <property type="entry name" value="Sigma70_r2"/>
    <property type="match status" value="1"/>
</dbReference>
<dbReference type="PANTHER" id="PTHR43133">
    <property type="entry name" value="RNA POLYMERASE ECF-TYPE SIGMA FACTO"/>
    <property type="match status" value="1"/>
</dbReference>
<accession>A0ABW5TPX0</accession>
<dbReference type="InterPro" id="IPR014284">
    <property type="entry name" value="RNA_pol_sigma-70_dom"/>
</dbReference>
<dbReference type="PANTHER" id="PTHR43133:SF46">
    <property type="entry name" value="RNA POLYMERASE SIGMA-70 FACTOR ECF SUBFAMILY"/>
    <property type="match status" value="1"/>
</dbReference>
<evidence type="ECO:0000256" key="3">
    <source>
        <dbReference type="ARBA" id="ARBA00023082"/>
    </source>
</evidence>
<feature type="domain" description="RNA polymerase sigma-70 region 2" evidence="5">
    <location>
        <begin position="15"/>
        <end position="81"/>
    </location>
</feature>
<dbReference type="InterPro" id="IPR013249">
    <property type="entry name" value="RNA_pol_sigma70_r4_t2"/>
</dbReference>
<keyword evidence="8" id="KW-1185">Reference proteome</keyword>
<dbReference type="InterPro" id="IPR036388">
    <property type="entry name" value="WH-like_DNA-bd_sf"/>
</dbReference>
<evidence type="ECO:0000259" key="6">
    <source>
        <dbReference type="Pfam" id="PF08281"/>
    </source>
</evidence>
<dbReference type="InterPro" id="IPR014327">
    <property type="entry name" value="RNA_pol_sigma70_bacteroid"/>
</dbReference>
<keyword evidence="2" id="KW-0805">Transcription regulation</keyword>
<comment type="similarity">
    <text evidence="1">Belongs to the sigma-70 factor family. ECF subfamily.</text>
</comment>
<evidence type="ECO:0000256" key="1">
    <source>
        <dbReference type="ARBA" id="ARBA00010641"/>
    </source>
</evidence>
<dbReference type="InterPro" id="IPR039425">
    <property type="entry name" value="RNA_pol_sigma-70-like"/>
</dbReference>
<dbReference type="Pfam" id="PF08281">
    <property type="entry name" value="Sigma70_r4_2"/>
    <property type="match status" value="1"/>
</dbReference>
<dbReference type="Proteomes" id="UP001597546">
    <property type="component" value="Unassembled WGS sequence"/>
</dbReference>
<proteinExistence type="inferred from homology"/>
<comment type="caution">
    <text evidence="7">The sequence shown here is derived from an EMBL/GenBank/DDBJ whole genome shotgun (WGS) entry which is preliminary data.</text>
</comment>
<gene>
    <name evidence="7" type="ORF">ACFSSE_06350</name>
</gene>
<dbReference type="NCBIfam" id="TIGR02937">
    <property type="entry name" value="sigma70-ECF"/>
    <property type="match status" value="1"/>
</dbReference>
<name>A0ABW5TPX0_9SPHI</name>
<dbReference type="NCBIfam" id="TIGR02985">
    <property type="entry name" value="Sig70_bacteroi1"/>
    <property type="match status" value="1"/>
</dbReference>
<evidence type="ECO:0000259" key="5">
    <source>
        <dbReference type="Pfam" id="PF04542"/>
    </source>
</evidence>
<dbReference type="Gene3D" id="1.10.10.10">
    <property type="entry name" value="Winged helix-like DNA-binding domain superfamily/Winged helix DNA-binding domain"/>
    <property type="match status" value="1"/>
</dbReference>
<dbReference type="CDD" id="cd06171">
    <property type="entry name" value="Sigma70_r4"/>
    <property type="match status" value="1"/>
</dbReference>
<dbReference type="SUPFAM" id="SSF88659">
    <property type="entry name" value="Sigma3 and sigma4 domains of RNA polymerase sigma factors"/>
    <property type="match status" value="1"/>
</dbReference>
<dbReference type="InterPro" id="IPR013324">
    <property type="entry name" value="RNA_pol_sigma_r3/r4-like"/>
</dbReference>
<sequence length="183" mass="22319">MIENSNHYQTKFEKLFKEFYSKLIFFANKYVNDLEIAEEQVSTVFAKIWENKDLYELDKLSPPFLFTMVKNSCISYLRHKKVENEYVNYLHKNKLLQEYDTFEEHNLEVKEFKEHIDRVIENLPPRCREVFKLSRFEDKKNREIAENLNISIKTVERQMTIAFNKLRFQLQHFLVFLLLTIFS</sequence>
<evidence type="ECO:0000256" key="2">
    <source>
        <dbReference type="ARBA" id="ARBA00023015"/>
    </source>
</evidence>
<dbReference type="InterPro" id="IPR007627">
    <property type="entry name" value="RNA_pol_sigma70_r2"/>
</dbReference>